<organism evidence="2 3">
    <name type="scientific">Marinobacterium zhoushanense</name>
    <dbReference type="NCBI Taxonomy" id="1679163"/>
    <lineage>
        <taxon>Bacteria</taxon>
        <taxon>Pseudomonadati</taxon>
        <taxon>Pseudomonadota</taxon>
        <taxon>Gammaproteobacteria</taxon>
        <taxon>Oceanospirillales</taxon>
        <taxon>Oceanospirillaceae</taxon>
        <taxon>Marinobacterium</taxon>
    </lineage>
</organism>
<protein>
    <recommendedName>
        <fullName evidence="4">DUF3108 domain-containing protein</fullName>
    </recommendedName>
</protein>
<comment type="caution">
    <text evidence="2">The sequence shown here is derived from an EMBL/GenBank/DDBJ whole genome shotgun (WGS) entry which is preliminary data.</text>
</comment>
<evidence type="ECO:0008006" key="4">
    <source>
        <dbReference type="Google" id="ProtNLM"/>
    </source>
</evidence>
<reference evidence="3" key="1">
    <citation type="journal article" date="2019" name="Int. J. Syst. Evol. Microbiol.">
        <title>The Global Catalogue of Microorganisms (GCM) 10K type strain sequencing project: providing services to taxonomists for standard genome sequencing and annotation.</title>
        <authorList>
            <consortium name="The Broad Institute Genomics Platform"/>
            <consortium name="The Broad Institute Genome Sequencing Center for Infectious Disease"/>
            <person name="Wu L."/>
            <person name="Ma J."/>
        </authorList>
    </citation>
    <scope>NUCLEOTIDE SEQUENCE [LARGE SCALE GENOMIC DNA]</scope>
    <source>
        <strain evidence="3">CGMCC 1.15341</strain>
    </source>
</reference>
<gene>
    <name evidence="2" type="ORF">GCM10011352_13220</name>
</gene>
<keyword evidence="1" id="KW-0732">Signal</keyword>
<dbReference type="InterPro" id="IPR021457">
    <property type="entry name" value="DUF3108"/>
</dbReference>
<feature type="chain" id="PRO_5045078643" description="DUF3108 domain-containing protein" evidence="1">
    <location>
        <begin position="25"/>
        <end position="245"/>
    </location>
</feature>
<evidence type="ECO:0000313" key="3">
    <source>
        <dbReference type="Proteomes" id="UP000629025"/>
    </source>
</evidence>
<dbReference type="RefSeq" id="WP_188746506.1">
    <property type="nucleotide sequence ID" value="NZ_BMIJ01000002.1"/>
</dbReference>
<dbReference type="Proteomes" id="UP000629025">
    <property type="component" value="Unassembled WGS sequence"/>
</dbReference>
<name>A0ABQ1K956_9GAMM</name>
<dbReference type="Pfam" id="PF11306">
    <property type="entry name" value="DUF3108"/>
    <property type="match status" value="1"/>
</dbReference>
<feature type="signal peptide" evidence="1">
    <location>
        <begin position="1"/>
        <end position="24"/>
    </location>
</feature>
<sequence>MRRIGKGYSYVLLLPLLCTSAVHAEQSQQQCARAVLASNAGADLAYRVGWKGLSLDSKRQVERLDDGSWRATNNSSLLFMGIEESSRFRLNAGRVESQTYDYQRKGMSDKHNLKLEFKPGQGYRATSPKGVSDITNATPLFDLLNHQMQLRIDLACAEPRDEYTYAVARRNRVSEYRYRRIGEERVQTPAGEFNAVRLERGELGDQFNQVWLAPELGYLIVKLVHQEEDDDKAELVLVKKPVDNG</sequence>
<evidence type="ECO:0000256" key="1">
    <source>
        <dbReference type="SAM" id="SignalP"/>
    </source>
</evidence>
<dbReference type="EMBL" id="BMIJ01000002">
    <property type="protein sequence ID" value="GGB88565.1"/>
    <property type="molecule type" value="Genomic_DNA"/>
</dbReference>
<accession>A0ABQ1K956</accession>
<evidence type="ECO:0000313" key="2">
    <source>
        <dbReference type="EMBL" id="GGB88565.1"/>
    </source>
</evidence>
<proteinExistence type="predicted"/>
<keyword evidence="3" id="KW-1185">Reference proteome</keyword>